<dbReference type="InterPro" id="IPR002797">
    <property type="entry name" value="Polysacc_synth"/>
</dbReference>
<evidence type="ECO:0000256" key="3">
    <source>
        <dbReference type="ARBA" id="ARBA00022692"/>
    </source>
</evidence>
<dbReference type="InterPro" id="IPR050833">
    <property type="entry name" value="Poly_Biosynth_Transport"/>
</dbReference>
<feature type="transmembrane region" description="Helical" evidence="6">
    <location>
        <begin position="391"/>
        <end position="410"/>
    </location>
</feature>
<dbReference type="AlphaFoldDB" id="A0A2U1JIC9"/>
<gene>
    <name evidence="7" type="ORF">DB895_08990</name>
</gene>
<dbReference type="Pfam" id="PF01943">
    <property type="entry name" value="Polysacc_synt"/>
    <property type="match status" value="1"/>
</dbReference>
<feature type="transmembrane region" description="Helical" evidence="6">
    <location>
        <begin position="98"/>
        <end position="121"/>
    </location>
</feature>
<keyword evidence="8" id="KW-1185">Reference proteome</keyword>
<proteinExistence type="predicted"/>
<evidence type="ECO:0000256" key="5">
    <source>
        <dbReference type="ARBA" id="ARBA00023136"/>
    </source>
</evidence>
<feature type="transmembrane region" description="Helical" evidence="6">
    <location>
        <begin position="245"/>
        <end position="264"/>
    </location>
</feature>
<evidence type="ECO:0000256" key="6">
    <source>
        <dbReference type="SAM" id="Phobius"/>
    </source>
</evidence>
<keyword evidence="3 6" id="KW-0812">Transmembrane</keyword>
<feature type="transmembrane region" description="Helical" evidence="6">
    <location>
        <begin position="177"/>
        <end position="195"/>
    </location>
</feature>
<feature type="transmembrane region" description="Helical" evidence="6">
    <location>
        <begin position="416"/>
        <end position="438"/>
    </location>
</feature>
<keyword evidence="5 6" id="KW-0472">Membrane</keyword>
<dbReference type="EMBL" id="QCZI01000010">
    <property type="protein sequence ID" value="PWA04892.1"/>
    <property type="molecule type" value="Genomic_DNA"/>
</dbReference>
<accession>A0A2U1JIC9</accession>
<comment type="caution">
    <text evidence="7">The sequence shown here is derived from an EMBL/GenBank/DDBJ whole genome shotgun (WGS) entry which is preliminary data.</text>
</comment>
<feature type="transmembrane region" description="Helical" evidence="6">
    <location>
        <begin position="21"/>
        <end position="44"/>
    </location>
</feature>
<evidence type="ECO:0000256" key="2">
    <source>
        <dbReference type="ARBA" id="ARBA00022475"/>
    </source>
</evidence>
<protein>
    <submittedName>
        <fullName evidence="7">Polysaccharide biosynthesis protein</fullName>
    </submittedName>
</protein>
<comment type="subcellular location">
    <subcellularLocation>
        <location evidence="1">Cell membrane</location>
        <topology evidence="1">Multi-pass membrane protein</topology>
    </subcellularLocation>
</comment>
<feature type="transmembrane region" description="Helical" evidence="6">
    <location>
        <begin position="141"/>
        <end position="165"/>
    </location>
</feature>
<dbReference type="PANTHER" id="PTHR30250:SF11">
    <property type="entry name" value="O-ANTIGEN TRANSPORTER-RELATED"/>
    <property type="match status" value="1"/>
</dbReference>
<dbReference type="OrthoDB" id="512217at2"/>
<reference evidence="7 8" key="1">
    <citation type="submission" date="2018-04" db="EMBL/GenBank/DDBJ databases">
        <title>Flavobacterium sp. nov., isolated from glacier ice.</title>
        <authorList>
            <person name="Liu Q."/>
            <person name="Xin Y.-H."/>
        </authorList>
    </citation>
    <scope>NUCLEOTIDE SEQUENCE [LARGE SCALE GENOMIC DNA]</scope>
    <source>
        <strain evidence="7 8">RB1R5</strain>
    </source>
</reference>
<name>A0A2U1JIC9_9FLAO</name>
<evidence type="ECO:0000256" key="4">
    <source>
        <dbReference type="ARBA" id="ARBA00022989"/>
    </source>
</evidence>
<organism evidence="7 8">
    <name type="scientific">Flavobacterium psychrotolerans</name>
    <dbReference type="NCBI Taxonomy" id="2169410"/>
    <lineage>
        <taxon>Bacteria</taxon>
        <taxon>Pseudomonadati</taxon>
        <taxon>Bacteroidota</taxon>
        <taxon>Flavobacteriia</taxon>
        <taxon>Flavobacteriales</taxon>
        <taxon>Flavobacteriaceae</taxon>
        <taxon>Flavobacterium</taxon>
    </lineage>
</organism>
<dbReference type="Proteomes" id="UP000245449">
    <property type="component" value="Unassembled WGS sequence"/>
</dbReference>
<feature type="transmembrane region" description="Helical" evidence="6">
    <location>
        <begin position="358"/>
        <end position="379"/>
    </location>
</feature>
<evidence type="ECO:0000313" key="8">
    <source>
        <dbReference type="Proteomes" id="UP000245449"/>
    </source>
</evidence>
<sequence length="454" mass="51307">MKQKIQKVYSKVGIKSDRTKNITKHVLVSFVYKGGSIITSFLMVPLTINYLDTENYGIWLTLSSFIAWFSFFDIGLGNGLRNKFAEAKAKGDLTLARAYVSSAYFTIGSICLLLILVFFGFNFFIDWTRAFNTNAALQKELGLLMPIVFSFFCLQLVVKLITTIYTADQHHSMQGKINFFTSVGSLLAIWLMTRIGESSLLIYGLIFSSLPVLILLGLNFFAFSDKYKEFKPTFSLWKKEYLKDIFGLGMKFFIIQLSGIILFSTDNIIITQLYGPKQVVPFNIAFKYFSVSNMAFSMILAPYWSSITEAYINKDFAWIKKSMNNLFKISMGTVLIVLLMVVISPLVYQLWIGKTVTIPLSLTIYMAIFFALTIFYSPFTYFINGTGKVKLQMYAIVSTAIVNIPLSIFLAKNLGLGVSGVIIATILCLVPHIIICPLQYLKIINKKANGIWDK</sequence>
<keyword evidence="4 6" id="KW-1133">Transmembrane helix</keyword>
<feature type="transmembrane region" description="Helical" evidence="6">
    <location>
        <begin position="284"/>
        <end position="305"/>
    </location>
</feature>
<dbReference type="RefSeq" id="WP_116725039.1">
    <property type="nucleotide sequence ID" value="NZ_QCZI01000010.1"/>
</dbReference>
<dbReference type="CDD" id="cd12082">
    <property type="entry name" value="MATE_like"/>
    <property type="match status" value="1"/>
</dbReference>
<feature type="transmembrane region" description="Helical" evidence="6">
    <location>
        <begin position="201"/>
        <end position="224"/>
    </location>
</feature>
<dbReference type="PANTHER" id="PTHR30250">
    <property type="entry name" value="PST FAMILY PREDICTED COLANIC ACID TRANSPORTER"/>
    <property type="match status" value="1"/>
</dbReference>
<keyword evidence="2" id="KW-1003">Cell membrane</keyword>
<evidence type="ECO:0000256" key="1">
    <source>
        <dbReference type="ARBA" id="ARBA00004651"/>
    </source>
</evidence>
<evidence type="ECO:0000313" key="7">
    <source>
        <dbReference type="EMBL" id="PWA04892.1"/>
    </source>
</evidence>
<dbReference type="GO" id="GO:0005886">
    <property type="term" value="C:plasma membrane"/>
    <property type="evidence" value="ECO:0007669"/>
    <property type="project" value="UniProtKB-SubCell"/>
</dbReference>
<feature type="transmembrane region" description="Helical" evidence="6">
    <location>
        <begin position="56"/>
        <end position="77"/>
    </location>
</feature>
<feature type="transmembrane region" description="Helical" evidence="6">
    <location>
        <begin position="326"/>
        <end position="352"/>
    </location>
</feature>